<dbReference type="InParanoid" id="A0A0C3D076"/>
<proteinExistence type="predicted"/>
<evidence type="ECO:0000313" key="3">
    <source>
        <dbReference type="Proteomes" id="UP000053989"/>
    </source>
</evidence>
<dbReference type="Proteomes" id="UP000053989">
    <property type="component" value="Unassembled WGS sequence"/>
</dbReference>
<gene>
    <name evidence="2" type="ORF">SCLCIDRAFT_1222250</name>
</gene>
<evidence type="ECO:0000313" key="2">
    <source>
        <dbReference type="EMBL" id="KIM54205.1"/>
    </source>
</evidence>
<reference evidence="2 3" key="1">
    <citation type="submission" date="2014-04" db="EMBL/GenBank/DDBJ databases">
        <authorList>
            <consortium name="DOE Joint Genome Institute"/>
            <person name="Kuo A."/>
            <person name="Kohler A."/>
            <person name="Nagy L.G."/>
            <person name="Floudas D."/>
            <person name="Copeland A."/>
            <person name="Barry K.W."/>
            <person name="Cichocki N."/>
            <person name="Veneault-Fourrey C."/>
            <person name="LaButti K."/>
            <person name="Lindquist E.A."/>
            <person name="Lipzen A."/>
            <person name="Lundell T."/>
            <person name="Morin E."/>
            <person name="Murat C."/>
            <person name="Sun H."/>
            <person name="Tunlid A."/>
            <person name="Henrissat B."/>
            <person name="Grigoriev I.V."/>
            <person name="Hibbett D.S."/>
            <person name="Martin F."/>
            <person name="Nordberg H.P."/>
            <person name="Cantor M.N."/>
            <person name="Hua S.X."/>
        </authorList>
    </citation>
    <scope>NUCLEOTIDE SEQUENCE [LARGE SCALE GENOMIC DNA]</scope>
    <source>
        <strain evidence="2 3">Foug A</strain>
    </source>
</reference>
<dbReference type="AlphaFoldDB" id="A0A0C3D076"/>
<accession>A0A0C3D076</accession>
<keyword evidence="3" id="KW-1185">Reference proteome</keyword>
<keyword evidence="1" id="KW-0732">Signal</keyword>
<reference evidence="3" key="2">
    <citation type="submission" date="2015-01" db="EMBL/GenBank/DDBJ databases">
        <title>Evolutionary Origins and Diversification of the Mycorrhizal Mutualists.</title>
        <authorList>
            <consortium name="DOE Joint Genome Institute"/>
            <consortium name="Mycorrhizal Genomics Consortium"/>
            <person name="Kohler A."/>
            <person name="Kuo A."/>
            <person name="Nagy L.G."/>
            <person name="Floudas D."/>
            <person name="Copeland A."/>
            <person name="Barry K.W."/>
            <person name="Cichocki N."/>
            <person name="Veneault-Fourrey C."/>
            <person name="LaButti K."/>
            <person name="Lindquist E.A."/>
            <person name="Lipzen A."/>
            <person name="Lundell T."/>
            <person name="Morin E."/>
            <person name="Murat C."/>
            <person name="Riley R."/>
            <person name="Ohm R."/>
            <person name="Sun H."/>
            <person name="Tunlid A."/>
            <person name="Henrissat B."/>
            <person name="Grigoriev I.V."/>
            <person name="Hibbett D.S."/>
            <person name="Martin F."/>
        </authorList>
    </citation>
    <scope>NUCLEOTIDE SEQUENCE [LARGE SCALE GENOMIC DNA]</scope>
    <source>
        <strain evidence="3">Foug A</strain>
    </source>
</reference>
<evidence type="ECO:0000256" key="1">
    <source>
        <dbReference type="SAM" id="SignalP"/>
    </source>
</evidence>
<dbReference type="OrthoDB" id="2647171at2759"/>
<name>A0A0C3D076_9AGAM</name>
<organism evidence="2 3">
    <name type="scientific">Scleroderma citrinum Foug A</name>
    <dbReference type="NCBI Taxonomy" id="1036808"/>
    <lineage>
        <taxon>Eukaryota</taxon>
        <taxon>Fungi</taxon>
        <taxon>Dikarya</taxon>
        <taxon>Basidiomycota</taxon>
        <taxon>Agaricomycotina</taxon>
        <taxon>Agaricomycetes</taxon>
        <taxon>Agaricomycetidae</taxon>
        <taxon>Boletales</taxon>
        <taxon>Sclerodermatineae</taxon>
        <taxon>Sclerodermataceae</taxon>
        <taxon>Scleroderma</taxon>
    </lineage>
</organism>
<feature type="signal peptide" evidence="1">
    <location>
        <begin position="1"/>
        <end position="24"/>
    </location>
</feature>
<sequence>MLLPTLRVFLALAVVYLPSTAVFAFQPGADYGLYKTTNLYNCSGTVLTSNVTARNSVDTLPQIEPLSDAGWEQWDFFMHGTFPIIMRWYQGDQSDCSSTPSVGKIDVAILDVNGTNVQTTLVGPLTYKNDAGVKAISIGDNTFHWDNSTQWYNLTLNVDGYSLVLNTYSAMLDTFHPNVGYYDGRLSSVGDPALYGSVPITRGQSGGYLLTPDKQNITLDGLTTLKHMFSEKALPGYISGYSSAIVWGYSTGFYDTHVFIEIDESNGTVHQAAYIGRAIQSPTVKTTFSSTYAIYAVTDDTALYHLTINQGLQTINSTFPGCSAVNNMSYAFNLTLAGVLGEFTDLGGGKTTYYTLNGTTSAPFGGKLVSAPISGAFEVYQAPTTSK</sequence>
<feature type="chain" id="PRO_5002173459" evidence="1">
    <location>
        <begin position="25"/>
        <end position="387"/>
    </location>
</feature>
<protein>
    <submittedName>
        <fullName evidence="2">Uncharacterized protein</fullName>
    </submittedName>
</protein>
<dbReference type="HOGENOM" id="CLU_042825_0_0_1"/>
<dbReference type="EMBL" id="KN822160">
    <property type="protein sequence ID" value="KIM54205.1"/>
    <property type="molecule type" value="Genomic_DNA"/>
</dbReference>